<dbReference type="Pfam" id="PF02322">
    <property type="entry name" value="Cyt_bd_oxida_II"/>
    <property type="match status" value="1"/>
</dbReference>
<feature type="transmembrane region" description="Helical" evidence="7">
    <location>
        <begin position="251"/>
        <end position="272"/>
    </location>
</feature>
<feature type="transmembrane region" description="Helical" evidence="7">
    <location>
        <begin position="221"/>
        <end position="239"/>
    </location>
</feature>
<keyword evidence="5 7" id="KW-1133">Transmembrane helix</keyword>
<evidence type="ECO:0000256" key="3">
    <source>
        <dbReference type="ARBA" id="ARBA00022475"/>
    </source>
</evidence>
<proteinExistence type="inferred from homology"/>
<dbReference type="InterPro" id="IPR003317">
    <property type="entry name" value="Cyt-d_oxidase_su2"/>
</dbReference>
<accession>A0A6P1BQ09</accession>
<evidence type="ECO:0000256" key="6">
    <source>
        <dbReference type="ARBA" id="ARBA00023136"/>
    </source>
</evidence>
<dbReference type="GO" id="GO:0009055">
    <property type="term" value="F:electron transfer activity"/>
    <property type="evidence" value="ECO:0007669"/>
    <property type="project" value="TreeGrafter"/>
</dbReference>
<dbReference type="EMBL" id="VKHP01000169">
    <property type="protein sequence ID" value="NEV00274.1"/>
    <property type="molecule type" value="Genomic_DNA"/>
</dbReference>
<evidence type="ECO:0000256" key="4">
    <source>
        <dbReference type="ARBA" id="ARBA00022692"/>
    </source>
</evidence>
<feature type="transmembrane region" description="Helical" evidence="7">
    <location>
        <begin position="107"/>
        <end position="127"/>
    </location>
</feature>
<name>A0A6P1BQ09_9BRAD</name>
<feature type="transmembrane region" description="Helical" evidence="7">
    <location>
        <begin position="189"/>
        <end position="209"/>
    </location>
</feature>
<reference evidence="8 9" key="1">
    <citation type="journal article" date="2020" name="Arch. Microbiol.">
        <title>Bradyrhizobium uaiense sp. nov., a new highly efficient cowpea symbiont.</title>
        <authorList>
            <person name="Cabral Michel D."/>
            <person name="Azarias Guimaraes A."/>
            <person name="Martins da Costa E."/>
            <person name="Soares de Carvalho T."/>
            <person name="Balsanelli E."/>
            <person name="Willems A."/>
            <person name="Maltempi de Souza E."/>
            <person name="de Souza Moreira F.M."/>
        </authorList>
    </citation>
    <scope>NUCLEOTIDE SEQUENCE [LARGE SCALE GENOMIC DNA]</scope>
    <source>
        <strain evidence="8 9">UFLA 03-164</strain>
    </source>
</reference>
<dbReference type="PANTHER" id="PTHR43141:SF4">
    <property type="entry name" value="CYTOCHROME BD2 SUBUNIT II"/>
    <property type="match status" value="1"/>
</dbReference>
<dbReference type="GO" id="GO:0070069">
    <property type="term" value="C:cytochrome complex"/>
    <property type="evidence" value="ECO:0007669"/>
    <property type="project" value="TreeGrafter"/>
</dbReference>
<protein>
    <submittedName>
        <fullName evidence="8">Cytochrome d ubiquinol oxidase subunit II</fullName>
    </submittedName>
</protein>
<feature type="transmembrane region" description="Helical" evidence="7">
    <location>
        <begin position="147"/>
        <end position="168"/>
    </location>
</feature>
<keyword evidence="6 7" id="KW-0472">Membrane</keyword>
<dbReference type="NCBIfam" id="TIGR00203">
    <property type="entry name" value="cydB"/>
    <property type="match status" value="1"/>
</dbReference>
<keyword evidence="3" id="KW-1003">Cell membrane</keyword>
<dbReference type="GO" id="GO:0005886">
    <property type="term" value="C:plasma membrane"/>
    <property type="evidence" value="ECO:0007669"/>
    <property type="project" value="UniProtKB-SubCell"/>
</dbReference>
<dbReference type="GO" id="GO:0016682">
    <property type="term" value="F:oxidoreductase activity, acting on diphenols and related substances as donors, oxygen as acceptor"/>
    <property type="evidence" value="ECO:0007669"/>
    <property type="project" value="TreeGrafter"/>
</dbReference>
<dbReference type="AlphaFoldDB" id="A0A6P1BQ09"/>
<comment type="similarity">
    <text evidence="2">Belongs to the cytochrome ubiquinol oxidase subunit 2 family.</text>
</comment>
<dbReference type="RefSeq" id="WP_163159841.1">
    <property type="nucleotide sequence ID" value="NZ_VKHP01000169.1"/>
</dbReference>
<evidence type="ECO:0000256" key="2">
    <source>
        <dbReference type="ARBA" id="ARBA00007543"/>
    </source>
</evidence>
<sequence length="348" mass="38309">MVMFWVLVLANSMLLYLLLDGFDLGVGMLFGLTRSEASRSIMLRTIAPFWDGNETWLIVAAVVLWSAFPVAYATLLSALYVPVVVMLAGLVLRGVSFEFRNEAQRRWIWDICFACGSLAASFMQGVMVGALVEGLQFTDGQYSGGAFGWMTSFAVLCGVGLCFGYALLGACWLVRKSDGKIRADARRAIPVFATAVLVFLAVVFLHALTKHLPIMHRWIDRPYLLVFQAIGCVAALVLARSILRHDDRLPFRMVTLIFVSAFGTLALSFWPYMIPFAITIDSAAAPHSSLAFMFWGAGIFVYPLMLLYAVVGYRVFRGKMGLAADHHQDSGNAHLGKIGSPRPAEWGV</sequence>
<feature type="transmembrane region" description="Helical" evidence="7">
    <location>
        <begin position="78"/>
        <end position="95"/>
    </location>
</feature>
<keyword evidence="9" id="KW-1185">Reference proteome</keyword>
<evidence type="ECO:0000256" key="5">
    <source>
        <dbReference type="ARBA" id="ARBA00022989"/>
    </source>
</evidence>
<comment type="subcellular location">
    <subcellularLocation>
        <location evidence="1">Cell membrane</location>
        <topology evidence="1">Multi-pass membrane protein</topology>
    </subcellularLocation>
</comment>
<comment type="caution">
    <text evidence="8">The sequence shown here is derived from an EMBL/GenBank/DDBJ whole genome shotgun (WGS) entry which is preliminary data.</text>
</comment>
<feature type="transmembrane region" description="Helical" evidence="7">
    <location>
        <begin position="292"/>
        <end position="311"/>
    </location>
</feature>
<dbReference type="PANTHER" id="PTHR43141">
    <property type="entry name" value="CYTOCHROME BD2 SUBUNIT II"/>
    <property type="match status" value="1"/>
</dbReference>
<gene>
    <name evidence="8" type="primary">cydB</name>
    <name evidence="8" type="ORF">FNJ47_31780</name>
</gene>
<dbReference type="GO" id="GO:0019646">
    <property type="term" value="P:aerobic electron transport chain"/>
    <property type="evidence" value="ECO:0007669"/>
    <property type="project" value="TreeGrafter"/>
</dbReference>
<evidence type="ECO:0000313" key="9">
    <source>
        <dbReference type="Proteomes" id="UP000468531"/>
    </source>
</evidence>
<evidence type="ECO:0000256" key="7">
    <source>
        <dbReference type="SAM" id="Phobius"/>
    </source>
</evidence>
<evidence type="ECO:0000256" key="1">
    <source>
        <dbReference type="ARBA" id="ARBA00004651"/>
    </source>
</evidence>
<evidence type="ECO:0000313" key="8">
    <source>
        <dbReference type="EMBL" id="NEV00274.1"/>
    </source>
</evidence>
<keyword evidence="4 7" id="KW-0812">Transmembrane</keyword>
<dbReference type="Proteomes" id="UP000468531">
    <property type="component" value="Unassembled WGS sequence"/>
</dbReference>
<organism evidence="8 9">
    <name type="scientific">Bradyrhizobium uaiense</name>
    <dbReference type="NCBI Taxonomy" id="2594946"/>
    <lineage>
        <taxon>Bacteria</taxon>
        <taxon>Pseudomonadati</taxon>
        <taxon>Pseudomonadota</taxon>
        <taxon>Alphaproteobacteria</taxon>
        <taxon>Hyphomicrobiales</taxon>
        <taxon>Nitrobacteraceae</taxon>
        <taxon>Bradyrhizobium</taxon>
    </lineage>
</organism>